<name>A0A1F6H1Z7_9PROT</name>
<dbReference type="PANTHER" id="PTHR33937">
    <property type="entry name" value="IRON-MOLYBDENUM PROTEIN-RELATED-RELATED"/>
    <property type="match status" value="1"/>
</dbReference>
<sequence length="155" mass="17033">MKVQSKILTPEVEPGALRIAFASSDGETVDLHFGKGMEFVLFDVTAKGFKKSGKITFSAEGEDEPEHSTRNQVKTDALVGCHIVYSAAIGGPVAAKLTQRNIQPLIVKEEARIPALLEQFQNLLGGPLPPWIGKLIRKNDPNRFAAYDQEEDEEE</sequence>
<dbReference type="InterPro" id="IPR003731">
    <property type="entry name" value="Di-Nase_FeMo-co_biosynth"/>
</dbReference>
<comment type="caution">
    <text evidence="4">The sequence shown here is derived from an EMBL/GenBank/DDBJ whole genome shotgun (WGS) entry which is preliminary data.</text>
</comment>
<evidence type="ECO:0000313" key="4">
    <source>
        <dbReference type="EMBL" id="OGH04366.1"/>
    </source>
</evidence>
<evidence type="ECO:0000313" key="5">
    <source>
        <dbReference type="Proteomes" id="UP000177583"/>
    </source>
</evidence>
<accession>A0A1F6H1Z7</accession>
<dbReference type="Gene3D" id="3.30.420.130">
    <property type="entry name" value="Dinitrogenase iron-molybdenum cofactor biosynthesis domain"/>
    <property type="match status" value="1"/>
</dbReference>
<evidence type="ECO:0000256" key="1">
    <source>
        <dbReference type="ARBA" id="ARBA00010285"/>
    </source>
</evidence>
<organism evidence="4 5">
    <name type="scientific">Candidatus Lambdaproteobacteria bacterium RIFOXYD2_FULL_56_26</name>
    <dbReference type="NCBI Taxonomy" id="1817773"/>
    <lineage>
        <taxon>Bacteria</taxon>
        <taxon>Pseudomonadati</taxon>
        <taxon>Pseudomonadota</taxon>
        <taxon>Candidatus Lambdaproteobacteria</taxon>
    </lineage>
</organism>
<dbReference type="Proteomes" id="UP000177583">
    <property type="component" value="Unassembled WGS sequence"/>
</dbReference>
<dbReference type="Pfam" id="PF02579">
    <property type="entry name" value="Nitro_FeMo-Co"/>
    <property type="match status" value="1"/>
</dbReference>
<dbReference type="AlphaFoldDB" id="A0A1F6H1Z7"/>
<dbReference type="SUPFAM" id="SSF53146">
    <property type="entry name" value="Nitrogenase accessory factor-like"/>
    <property type="match status" value="1"/>
</dbReference>
<dbReference type="EMBL" id="MFNF01000004">
    <property type="protein sequence ID" value="OGH04366.1"/>
    <property type="molecule type" value="Genomic_DNA"/>
</dbReference>
<proteinExistence type="inferred from homology"/>
<protein>
    <recommendedName>
        <fullName evidence="3">Dinitrogenase iron-molybdenum cofactor biosynthesis domain-containing protein</fullName>
    </recommendedName>
</protein>
<keyword evidence="2" id="KW-0535">Nitrogen fixation</keyword>
<reference evidence="4 5" key="1">
    <citation type="journal article" date="2016" name="Nat. Commun.">
        <title>Thousands of microbial genomes shed light on interconnected biogeochemical processes in an aquifer system.</title>
        <authorList>
            <person name="Anantharaman K."/>
            <person name="Brown C.T."/>
            <person name="Hug L.A."/>
            <person name="Sharon I."/>
            <person name="Castelle C.J."/>
            <person name="Probst A.J."/>
            <person name="Thomas B.C."/>
            <person name="Singh A."/>
            <person name="Wilkins M.J."/>
            <person name="Karaoz U."/>
            <person name="Brodie E.L."/>
            <person name="Williams K.H."/>
            <person name="Hubbard S.S."/>
            <person name="Banfield J.F."/>
        </authorList>
    </citation>
    <scope>NUCLEOTIDE SEQUENCE [LARGE SCALE GENOMIC DNA]</scope>
</reference>
<feature type="domain" description="Dinitrogenase iron-molybdenum cofactor biosynthesis" evidence="3">
    <location>
        <begin position="25"/>
        <end position="121"/>
    </location>
</feature>
<gene>
    <name evidence="4" type="ORF">A2557_10995</name>
</gene>
<evidence type="ECO:0000259" key="3">
    <source>
        <dbReference type="Pfam" id="PF02579"/>
    </source>
</evidence>
<dbReference type="InterPro" id="IPR051840">
    <property type="entry name" value="NifX/NifY_domain"/>
</dbReference>
<evidence type="ECO:0000256" key="2">
    <source>
        <dbReference type="ARBA" id="ARBA00023231"/>
    </source>
</evidence>
<dbReference type="CDD" id="cd00853">
    <property type="entry name" value="NifX"/>
    <property type="match status" value="1"/>
</dbReference>
<comment type="similarity">
    <text evidence="1">Belongs to the NifX/NifY family.</text>
</comment>
<dbReference type="InterPro" id="IPR034169">
    <property type="entry name" value="NifX-like"/>
</dbReference>
<dbReference type="InterPro" id="IPR036105">
    <property type="entry name" value="DiNase_FeMo-co_biosyn_sf"/>
</dbReference>
<dbReference type="PANTHER" id="PTHR33937:SF1">
    <property type="entry name" value="IRON-MOLIBDENUM COFACTOR PROCESSING PROTEIN"/>
    <property type="match status" value="1"/>
</dbReference>